<dbReference type="InterPro" id="IPR002716">
    <property type="entry name" value="PIN_dom"/>
</dbReference>
<dbReference type="RefSeq" id="WP_251971377.1">
    <property type="nucleotide sequence ID" value="NZ_AP025730.1"/>
</dbReference>
<gene>
    <name evidence="2" type="ORF">CATMQ487_00210</name>
</gene>
<evidence type="ECO:0000259" key="1">
    <source>
        <dbReference type="Pfam" id="PF01850"/>
    </source>
</evidence>
<name>A0ABN6PDJ8_9BURK</name>
<proteinExistence type="predicted"/>
<dbReference type="EMBL" id="AP025730">
    <property type="protein sequence ID" value="BDI03051.1"/>
    <property type="molecule type" value="Genomic_DNA"/>
</dbReference>
<dbReference type="Gene3D" id="3.40.50.1010">
    <property type="entry name" value="5'-nuclease"/>
    <property type="match status" value="1"/>
</dbReference>
<protein>
    <submittedName>
        <fullName evidence="2">Pilus biogenesis protein</fullName>
    </submittedName>
</protein>
<evidence type="ECO:0000313" key="2">
    <source>
        <dbReference type="EMBL" id="BDI03051.1"/>
    </source>
</evidence>
<dbReference type="Proteomes" id="UP001057498">
    <property type="component" value="Chromosome"/>
</dbReference>
<dbReference type="InterPro" id="IPR029060">
    <property type="entry name" value="PIN-like_dom_sf"/>
</dbReference>
<organism evidence="2 3">
    <name type="scientific">Sphaerotilus microaerophilus</name>
    <dbReference type="NCBI Taxonomy" id="2914710"/>
    <lineage>
        <taxon>Bacteria</taxon>
        <taxon>Pseudomonadati</taxon>
        <taxon>Pseudomonadota</taxon>
        <taxon>Betaproteobacteria</taxon>
        <taxon>Burkholderiales</taxon>
        <taxon>Sphaerotilaceae</taxon>
        <taxon>Sphaerotilus</taxon>
    </lineage>
</organism>
<evidence type="ECO:0000313" key="3">
    <source>
        <dbReference type="Proteomes" id="UP001057498"/>
    </source>
</evidence>
<reference evidence="2" key="1">
    <citation type="submission" date="2022-04" db="EMBL/GenBank/DDBJ databases">
        <title>Whole genome sequence of Sphaerotilus sp. FB-5.</title>
        <authorList>
            <person name="Takeda M."/>
            <person name="Narihara S."/>
            <person name="Akimoto M."/>
            <person name="Akimoto R."/>
            <person name="Nishiyashiki S."/>
            <person name="Murakami T."/>
        </authorList>
    </citation>
    <scope>NUCLEOTIDE SEQUENCE</scope>
    <source>
        <strain evidence="2">FB-5</strain>
    </source>
</reference>
<dbReference type="SUPFAM" id="SSF88723">
    <property type="entry name" value="PIN domain-like"/>
    <property type="match status" value="1"/>
</dbReference>
<sequence length="140" mass="15507">MTGAATILLDTGPWVALHCRDDHFHGWVCDQFARITGPLLTCEAVVAETCFLLARNGHDPAKALNLLGRGVVKVGMALGDEATSVQALFERYDNVPASLADACLVRMSELYEPCRVFTLDSDFHIYRRHGRKVIPLLRPE</sequence>
<feature type="domain" description="PIN" evidence="1">
    <location>
        <begin position="7"/>
        <end position="124"/>
    </location>
</feature>
<dbReference type="Pfam" id="PF01850">
    <property type="entry name" value="PIN"/>
    <property type="match status" value="1"/>
</dbReference>
<accession>A0ABN6PDJ8</accession>
<keyword evidence="3" id="KW-1185">Reference proteome</keyword>